<dbReference type="PIRSF" id="PIRSF036292">
    <property type="entry name" value="Prenylcysteine_oxidase"/>
    <property type="match status" value="1"/>
</dbReference>
<evidence type="ECO:0000256" key="8">
    <source>
        <dbReference type="SAM" id="SignalP"/>
    </source>
</evidence>
<feature type="domain" description="Prenylcysteine lyase" evidence="9">
    <location>
        <begin position="158"/>
        <end position="487"/>
    </location>
</feature>
<organism evidence="10 11">
    <name type="scientific">Sistotremastrum suecicum HHB10207 ss-3</name>
    <dbReference type="NCBI Taxonomy" id="1314776"/>
    <lineage>
        <taxon>Eukaryota</taxon>
        <taxon>Fungi</taxon>
        <taxon>Dikarya</taxon>
        <taxon>Basidiomycota</taxon>
        <taxon>Agaricomycotina</taxon>
        <taxon>Agaricomycetes</taxon>
        <taxon>Sistotremastrales</taxon>
        <taxon>Sistotremastraceae</taxon>
        <taxon>Sistotremastrum</taxon>
    </lineage>
</organism>
<evidence type="ECO:0000256" key="6">
    <source>
        <dbReference type="ARBA" id="ARBA00023002"/>
    </source>
</evidence>
<evidence type="ECO:0000313" key="10">
    <source>
        <dbReference type="EMBL" id="KZT43316.1"/>
    </source>
</evidence>
<dbReference type="Pfam" id="PF13450">
    <property type="entry name" value="NAD_binding_8"/>
    <property type="match status" value="1"/>
</dbReference>
<dbReference type="Proteomes" id="UP000076798">
    <property type="component" value="Unassembled WGS sequence"/>
</dbReference>
<gene>
    <name evidence="10" type="ORF">SISSUDRAFT_1040287</name>
</gene>
<evidence type="ECO:0000256" key="3">
    <source>
        <dbReference type="ARBA" id="ARBA00022630"/>
    </source>
</evidence>
<reference evidence="10 11" key="1">
    <citation type="journal article" date="2016" name="Mol. Biol. Evol.">
        <title>Comparative Genomics of Early-Diverging Mushroom-Forming Fungi Provides Insights into the Origins of Lignocellulose Decay Capabilities.</title>
        <authorList>
            <person name="Nagy L.G."/>
            <person name="Riley R."/>
            <person name="Tritt A."/>
            <person name="Adam C."/>
            <person name="Daum C."/>
            <person name="Floudas D."/>
            <person name="Sun H."/>
            <person name="Yadav J.S."/>
            <person name="Pangilinan J."/>
            <person name="Larsson K.H."/>
            <person name="Matsuura K."/>
            <person name="Barry K."/>
            <person name="Labutti K."/>
            <person name="Kuo R."/>
            <person name="Ohm R.A."/>
            <person name="Bhattacharya S.S."/>
            <person name="Shirouzu T."/>
            <person name="Yoshinaga Y."/>
            <person name="Martin F.M."/>
            <person name="Grigoriev I.V."/>
            <person name="Hibbett D.S."/>
        </authorList>
    </citation>
    <scope>NUCLEOTIDE SEQUENCE [LARGE SCALE GENOMIC DNA]</scope>
    <source>
        <strain evidence="10 11">HHB10207 ss-3</strain>
    </source>
</reference>
<dbReference type="GO" id="GO:0030327">
    <property type="term" value="P:prenylated protein catabolic process"/>
    <property type="evidence" value="ECO:0007669"/>
    <property type="project" value="TreeGrafter"/>
</dbReference>
<accession>A0A166I296</accession>
<comment type="cofactor">
    <cofactor evidence="1">
        <name>FAD</name>
        <dbReference type="ChEBI" id="CHEBI:57692"/>
    </cofactor>
</comment>
<protein>
    <submittedName>
        <fullName evidence="10">FAD/NAD(P)-binding domain-containing protein</fullName>
    </submittedName>
</protein>
<keyword evidence="4 8" id="KW-0732">Signal</keyword>
<dbReference type="SUPFAM" id="SSF51905">
    <property type="entry name" value="FAD/NAD(P)-binding domain"/>
    <property type="match status" value="1"/>
</dbReference>
<dbReference type="InterPro" id="IPR010795">
    <property type="entry name" value="Prenylcys_lyase"/>
</dbReference>
<dbReference type="InterPro" id="IPR036188">
    <property type="entry name" value="FAD/NAD-bd_sf"/>
</dbReference>
<evidence type="ECO:0000256" key="4">
    <source>
        <dbReference type="ARBA" id="ARBA00022729"/>
    </source>
</evidence>
<feature type="chain" id="PRO_5007874995" evidence="8">
    <location>
        <begin position="18"/>
        <end position="517"/>
    </location>
</feature>
<feature type="signal peptide" evidence="8">
    <location>
        <begin position="1"/>
        <end position="17"/>
    </location>
</feature>
<evidence type="ECO:0000313" key="11">
    <source>
        <dbReference type="Proteomes" id="UP000076798"/>
    </source>
</evidence>
<evidence type="ECO:0000256" key="2">
    <source>
        <dbReference type="ARBA" id="ARBA00009967"/>
    </source>
</evidence>
<dbReference type="EMBL" id="KV428008">
    <property type="protein sequence ID" value="KZT43316.1"/>
    <property type="molecule type" value="Genomic_DNA"/>
</dbReference>
<dbReference type="InterPro" id="IPR017046">
    <property type="entry name" value="Prenylcysteine_Oxase1"/>
</dbReference>
<keyword evidence="6" id="KW-0560">Oxidoreductase</keyword>
<keyword evidence="11" id="KW-1185">Reference proteome</keyword>
<evidence type="ECO:0000256" key="5">
    <source>
        <dbReference type="ARBA" id="ARBA00022827"/>
    </source>
</evidence>
<dbReference type="STRING" id="1314776.A0A166I296"/>
<dbReference type="AlphaFoldDB" id="A0A166I296"/>
<proteinExistence type="inferred from homology"/>
<dbReference type="GO" id="GO:0001735">
    <property type="term" value="F:prenylcysteine oxidase activity"/>
    <property type="evidence" value="ECO:0007669"/>
    <property type="project" value="InterPro"/>
</dbReference>
<dbReference type="GO" id="GO:0030328">
    <property type="term" value="P:prenylcysteine catabolic process"/>
    <property type="evidence" value="ECO:0007669"/>
    <property type="project" value="InterPro"/>
</dbReference>
<dbReference type="PANTHER" id="PTHR15944">
    <property type="entry name" value="FARNESYLCYSTEINE LYASE"/>
    <property type="match status" value="1"/>
</dbReference>
<evidence type="ECO:0000256" key="7">
    <source>
        <dbReference type="ARBA" id="ARBA00023180"/>
    </source>
</evidence>
<keyword evidence="3" id="KW-0285">Flavoprotein</keyword>
<name>A0A166I296_9AGAM</name>
<dbReference type="PANTHER" id="PTHR15944:SF0">
    <property type="entry name" value="PRENYLCYSTEINE LYASE DOMAIN-CONTAINING PROTEIN"/>
    <property type="match status" value="1"/>
</dbReference>
<dbReference type="Pfam" id="PF07156">
    <property type="entry name" value="Prenylcys_lyase"/>
    <property type="match status" value="1"/>
</dbReference>
<dbReference type="OrthoDB" id="437369at2759"/>
<evidence type="ECO:0000256" key="1">
    <source>
        <dbReference type="ARBA" id="ARBA00001974"/>
    </source>
</evidence>
<keyword evidence="7" id="KW-0325">Glycoprotein</keyword>
<evidence type="ECO:0000259" key="9">
    <source>
        <dbReference type="Pfam" id="PF07156"/>
    </source>
</evidence>
<sequence length="517" mass="57845">MISLIVLVVYCLRVCQAFELGSEIQAINQEALSDSLLGKNASDSGRTVAIIGAGAAGSSAAFWIGKGRERLGVDVTADIYEAEGYIGGRSTVVYPYNSTQYVPVELGASIFVDVNKNMMRAAREFNLSLLHFEDNAEVNGVWDGEKFIVFLGGSRLSNWWNLLQVIRRYGWRSPKRTIDIVNGMIKSFLTLYTRDTPRWRTVAEASSRLNFTQFTEDTLSRYMEGKGVDRLWTHEVIEAATRVNYGQNADEINGLGGAVSMAADDASGVEGGNYQIFENFVNRSGARIFLNTPITSVKRSSSSLAQWEVSTAAGDAKTYDAVIIATPQTSSVRLSPPYNDTKSKRKFVHLHVTLIATTAERPSATFFNTPKPPKWILTTRENARNGGPEPEFNSLTYHETLVVEGKPTEYVVKIFSKERISDEWLNKAFDGQVGWVYRKEWDAYPYLLPQPDYSPVVLDQGLYHVNAFEHFISTMETETVASRNVVDIFLEENFGSGICGQERNLDRNENYVYGWDC</sequence>
<comment type="similarity">
    <text evidence="2">Belongs to the prenylcysteine oxidase family.</text>
</comment>
<dbReference type="Gene3D" id="3.50.50.60">
    <property type="entry name" value="FAD/NAD(P)-binding domain"/>
    <property type="match status" value="2"/>
</dbReference>
<keyword evidence="5" id="KW-0274">FAD</keyword>